<sequence length="665" mass="72264">MQSRTVFFGQNNPQDANRMIDLSKMAQNEGQHFSDSDAESRARRGRSGQITSIIKQVSLDDGSEMEVEEVMSDNEFSRRRRKGDGRAVAAPLETDNEGAANRSARGPQSGGFPLLSPGSPQNVKAKSTVKHVSLSDGSEMEVEEVMSDNEFSRRRRKGDGRAVAAPFETDNEGGVSRMAKSKTSNQLETDNEGGAPRTARSQPLEIPLQSDTEVGVSRMARAKTSIPLETDSEGRTPRAARSQPLEIPLQSDAEGGVARMSRAKTAIPLETDNEGGVPRAARSEPLDIPLQSDSEAGVSRTARAKTAVPLETDNEGGISRMARAKTSIPLETDNEGNAPRSARGHPVEVPLQSDIEGGVSRMARAKTAVPLETDNEGGISRMARAKTTIPLETDNEGNAPRSARGHPVEVPLQSDIEGGVSRMARAKTAIPLETDNEGNAPRSARSRPMDLPLQSDIEGHAPRTMRSQPIAVQLETDDGAGSRTARQPRQVPFETESDGKPRRKSVLSIPLESEAEGDRSRAGSYRGADQEFSSPFTIQNPNDTIMPNTQNLLILNSIVLVLKRHTHTPNITENTLVQRDTGLQISFTISSVTDIIIGHTIDIAICFQKDAKLSNRTNPLCEDIENHVNIGRLNAMNMKNPKRNSMILHSLSKSSMIMMKERCQE</sequence>
<feature type="compositionally biased region" description="Polar residues" evidence="1">
    <location>
        <begin position="531"/>
        <end position="542"/>
    </location>
</feature>
<evidence type="ECO:0000313" key="3">
    <source>
        <dbReference type="Proteomes" id="UP000244811"/>
    </source>
</evidence>
<feature type="region of interest" description="Disordered" evidence="1">
    <location>
        <begin position="61"/>
        <end position="244"/>
    </location>
</feature>
<feature type="region of interest" description="Disordered" evidence="1">
    <location>
        <begin position="427"/>
        <end position="542"/>
    </location>
</feature>
<feature type="compositionally biased region" description="Acidic residues" evidence="1">
    <location>
        <begin position="138"/>
        <end position="147"/>
    </location>
</feature>
<feature type="compositionally biased region" description="Acidic residues" evidence="1">
    <location>
        <begin position="61"/>
        <end position="72"/>
    </location>
</feature>
<gene>
    <name evidence="2" type="ORF">MACK_003698</name>
</gene>
<dbReference type="AlphaFoldDB" id="A0A976SIP0"/>
<dbReference type="Proteomes" id="UP000244811">
    <property type="component" value="Chromosome 3"/>
</dbReference>
<organism evidence="2 3">
    <name type="scientific">Theileria orientalis</name>
    <dbReference type="NCBI Taxonomy" id="68886"/>
    <lineage>
        <taxon>Eukaryota</taxon>
        <taxon>Sar</taxon>
        <taxon>Alveolata</taxon>
        <taxon>Apicomplexa</taxon>
        <taxon>Aconoidasida</taxon>
        <taxon>Piroplasmida</taxon>
        <taxon>Theileriidae</taxon>
        <taxon>Theileria</taxon>
    </lineage>
</organism>
<feature type="compositionally biased region" description="Basic and acidic residues" evidence="1">
    <location>
        <begin position="32"/>
        <end position="42"/>
    </location>
</feature>
<dbReference type="EMBL" id="CP056070">
    <property type="protein sequence ID" value="UVC49594.1"/>
    <property type="molecule type" value="Genomic_DNA"/>
</dbReference>
<evidence type="ECO:0000313" key="2">
    <source>
        <dbReference type="EMBL" id="UVC49594.1"/>
    </source>
</evidence>
<accession>A0A976SIP0</accession>
<proteinExistence type="predicted"/>
<protein>
    <submittedName>
        <fullName evidence="2">Uncharacterized protein</fullName>
    </submittedName>
</protein>
<reference evidence="2" key="1">
    <citation type="submission" date="2022-07" db="EMBL/GenBank/DDBJ databases">
        <title>Evaluation of T. orientalis genome assembly methods using nanopore sequencing and analysis of variation between genomes.</title>
        <authorList>
            <person name="Yam J."/>
            <person name="Micallef M.L."/>
            <person name="Liu M."/>
            <person name="Djordjevic S.P."/>
            <person name="Bogema D.R."/>
            <person name="Jenkins C."/>
        </authorList>
    </citation>
    <scope>NUCLEOTIDE SEQUENCE</scope>
    <source>
        <strain evidence="2">Goon Nure</strain>
    </source>
</reference>
<evidence type="ECO:0000256" key="1">
    <source>
        <dbReference type="SAM" id="MobiDB-lite"/>
    </source>
</evidence>
<feature type="region of interest" description="Disordered" evidence="1">
    <location>
        <begin position="25"/>
        <end position="48"/>
    </location>
</feature>
<name>A0A976SIP0_THEOR</name>